<reference evidence="2 3" key="1">
    <citation type="submission" date="2023-12" db="EMBL/GenBank/DDBJ databases">
        <title>Baltic Sea Cyanobacteria.</title>
        <authorList>
            <person name="Delbaje E."/>
            <person name="Fewer D.P."/>
            <person name="Shishido T.K."/>
        </authorList>
    </citation>
    <scope>NUCLEOTIDE SEQUENCE [LARGE SCALE GENOMIC DNA]</scope>
    <source>
        <strain evidence="2 3">UHCC 0281</strain>
    </source>
</reference>
<comment type="caution">
    <text evidence="2">The sequence shown here is derived from an EMBL/GenBank/DDBJ whole genome shotgun (WGS) entry which is preliminary data.</text>
</comment>
<organism evidence="2 3">
    <name type="scientific">Cyanobium gracile UHCC 0281</name>
    <dbReference type="NCBI Taxonomy" id="3110309"/>
    <lineage>
        <taxon>Bacteria</taxon>
        <taxon>Bacillati</taxon>
        <taxon>Cyanobacteriota</taxon>
        <taxon>Cyanophyceae</taxon>
        <taxon>Synechococcales</taxon>
        <taxon>Prochlorococcaceae</taxon>
        <taxon>Cyanobium</taxon>
    </lineage>
</organism>
<evidence type="ECO:0000256" key="1">
    <source>
        <dbReference type="SAM" id="Phobius"/>
    </source>
</evidence>
<dbReference type="RefSeq" id="WP_323357981.1">
    <property type="nucleotide sequence ID" value="NZ_JAYGHY010000091.1"/>
</dbReference>
<sequence>MRGRRGRRLALLVGLALVVLGLVLALALRPAGSGSGSPSAPPLGQGQPLRDRVRRVDPQDLIAQTKAIPVKTGMYIKNLHGLSLAERIFKAEGYYWLEWPQRLQDLLEETKVSAADLVELSNLVDEYDAVIKPYGEVTRLPSGRYRYQARFSGSFYIPYLSFKDSPFDRIALPIVLEIGPDVFALQDQPVVLVPDRSSGALLGAYSVVDGFHLHSAELVPLLHAYGTSWGLDKGDLDYSTLSAVVHLDSDAVASFITYVLPLLIVLAIVFAAPSLEGRLGDVRLAIPTTALLTLIFLQQAYKASLPALSYLTFLDWLYAYAYLVTIALFFLFLWGSNACANAPEDQLASVVASLNRIDLRFQALALIGLVVVGLLAWAL</sequence>
<dbReference type="InterPro" id="IPR038050">
    <property type="entry name" value="Neuro_actylchol_rec"/>
</dbReference>
<proteinExistence type="predicted"/>
<feature type="transmembrane region" description="Helical" evidence="1">
    <location>
        <begin position="361"/>
        <end position="378"/>
    </location>
</feature>
<evidence type="ECO:0000313" key="3">
    <source>
        <dbReference type="Proteomes" id="UP001302329"/>
    </source>
</evidence>
<keyword evidence="1" id="KW-1133">Transmembrane helix</keyword>
<keyword evidence="1" id="KW-0472">Membrane</keyword>
<feature type="transmembrane region" description="Helical" evidence="1">
    <location>
        <begin position="321"/>
        <end position="340"/>
    </location>
</feature>
<accession>A0ABU5SZT8</accession>
<feature type="transmembrane region" description="Helical" evidence="1">
    <location>
        <begin position="251"/>
        <end position="272"/>
    </location>
</feature>
<feature type="transmembrane region" description="Helical" evidence="1">
    <location>
        <begin position="284"/>
        <end position="301"/>
    </location>
</feature>
<keyword evidence="1" id="KW-0812">Transmembrane</keyword>
<dbReference type="Proteomes" id="UP001302329">
    <property type="component" value="Unassembled WGS sequence"/>
</dbReference>
<gene>
    <name evidence="2" type="ORF">VB739_15890</name>
</gene>
<dbReference type="EMBL" id="JAYGHY010000091">
    <property type="protein sequence ID" value="MEA5444040.1"/>
    <property type="molecule type" value="Genomic_DNA"/>
</dbReference>
<dbReference type="Gene3D" id="1.20.58.390">
    <property type="entry name" value="Neurotransmitter-gated ion-channel transmembrane domain"/>
    <property type="match status" value="1"/>
</dbReference>
<protein>
    <submittedName>
        <fullName evidence="2">Uncharacterized protein</fullName>
    </submittedName>
</protein>
<evidence type="ECO:0000313" key="2">
    <source>
        <dbReference type="EMBL" id="MEA5444040.1"/>
    </source>
</evidence>
<name>A0ABU5SZT8_9CYAN</name>
<keyword evidence="3" id="KW-1185">Reference proteome</keyword>